<evidence type="ECO:0000259" key="8">
    <source>
        <dbReference type="Pfam" id="PF13962"/>
    </source>
</evidence>
<evidence type="ECO:0000256" key="3">
    <source>
        <dbReference type="ARBA" id="ARBA00022737"/>
    </source>
</evidence>
<dbReference type="PANTHER" id="PTHR24186">
    <property type="entry name" value="PROTEIN PHOSPHATASE 1 REGULATORY SUBUNIT"/>
    <property type="match status" value="1"/>
</dbReference>
<evidence type="ECO:0000313" key="10">
    <source>
        <dbReference type="Proteomes" id="UP000077755"/>
    </source>
</evidence>
<dbReference type="SUPFAM" id="SSF48403">
    <property type="entry name" value="Ankyrin repeat"/>
    <property type="match status" value="1"/>
</dbReference>
<comment type="subcellular location">
    <subcellularLocation>
        <location evidence="1">Membrane</location>
        <topology evidence="1">Multi-pass membrane protein</topology>
    </subcellularLocation>
</comment>
<evidence type="ECO:0000256" key="6">
    <source>
        <dbReference type="ARBA" id="ARBA00023136"/>
    </source>
</evidence>
<dbReference type="Proteomes" id="UP000077755">
    <property type="component" value="Chromosome 9"/>
</dbReference>
<evidence type="ECO:0000256" key="1">
    <source>
        <dbReference type="ARBA" id="ARBA00004141"/>
    </source>
</evidence>
<keyword evidence="10" id="KW-1185">Reference proteome</keyword>
<protein>
    <recommendedName>
        <fullName evidence="8">PGG domain-containing protein</fullName>
    </recommendedName>
</protein>
<feature type="transmembrane region" description="Helical" evidence="7">
    <location>
        <begin position="220"/>
        <end position="241"/>
    </location>
</feature>
<dbReference type="Pfam" id="PF13962">
    <property type="entry name" value="PGG"/>
    <property type="match status" value="1"/>
</dbReference>
<dbReference type="EMBL" id="CP093351">
    <property type="protein sequence ID" value="WOH14015.1"/>
    <property type="molecule type" value="Genomic_DNA"/>
</dbReference>
<gene>
    <name evidence="9" type="ORF">DCAR_0933530</name>
</gene>
<keyword evidence="4 7" id="KW-1133">Transmembrane helix</keyword>
<keyword evidence="3" id="KW-0677">Repeat</keyword>
<evidence type="ECO:0000256" key="4">
    <source>
        <dbReference type="ARBA" id="ARBA00022989"/>
    </source>
</evidence>
<organism evidence="9 10">
    <name type="scientific">Daucus carota subsp. sativus</name>
    <name type="common">Carrot</name>
    <dbReference type="NCBI Taxonomy" id="79200"/>
    <lineage>
        <taxon>Eukaryota</taxon>
        <taxon>Viridiplantae</taxon>
        <taxon>Streptophyta</taxon>
        <taxon>Embryophyta</taxon>
        <taxon>Tracheophyta</taxon>
        <taxon>Spermatophyta</taxon>
        <taxon>Magnoliopsida</taxon>
        <taxon>eudicotyledons</taxon>
        <taxon>Gunneridae</taxon>
        <taxon>Pentapetalae</taxon>
        <taxon>asterids</taxon>
        <taxon>campanulids</taxon>
        <taxon>Apiales</taxon>
        <taxon>Apiaceae</taxon>
        <taxon>Apioideae</taxon>
        <taxon>Scandiceae</taxon>
        <taxon>Daucinae</taxon>
        <taxon>Daucus</taxon>
        <taxon>Daucus sect. Daucus</taxon>
    </lineage>
</organism>
<dbReference type="PANTHER" id="PTHR24186:SF50">
    <property type="entry name" value="ANKYRIN REPEAT-CONTAINING PROTEIN ITN1-LIKE ISOFORM X1"/>
    <property type="match status" value="1"/>
</dbReference>
<dbReference type="Gene3D" id="1.25.40.20">
    <property type="entry name" value="Ankyrin repeat-containing domain"/>
    <property type="match status" value="1"/>
</dbReference>
<accession>A0AAF1BC75</accession>
<keyword evidence="5" id="KW-0040">ANK repeat</keyword>
<evidence type="ECO:0000256" key="2">
    <source>
        <dbReference type="ARBA" id="ARBA00022692"/>
    </source>
</evidence>
<proteinExistence type="predicted"/>
<keyword evidence="2 7" id="KW-0812">Transmembrane</keyword>
<dbReference type="InterPro" id="IPR026961">
    <property type="entry name" value="PGG_dom"/>
</dbReference>
<reference evidence="9" key="1">
    <citation type="journal article" date="2016" name="Nat. Genet.">
        <title>A high-quality carrot genome assembly provides new insights into carotenoid accumulation and asterid genome evolution.</title>
        <authorList>
            <person name="Iorizzo M."/>
            <person name="Ellison S."/>
            <person name="Senalik D."/>
            <person name="Zeng P."/>
            <person name="Satapoomin P."/>
            <person name="Huang J."/>
            <person name="Bowman M."/>
            <person name="Iovene M."/>
            <person name="Sanseverino W."/>
            <person name="Cavagnaro P."/>
            <person name="Yildiz M."/>
            <person name="Macko-Podgorni A."/>
            <person name="Moranska E."/>
            <person name="Grzebelus E."/>
            <person name="Grzebelus D."/>
            <person name="Ashrafi H."/>
            <person name="Zheng Z."/>
            <person name="Cheng S."/>
            <person name="Spooner D."/>
            <person name="Van Deynze A."/>
            <person name="Simon P."/>
        </authorList>
    </citation>
    <scope>NUCLEOTIDE SEQUENCE</scope>
    <source>
        <tissue evidence="9">Leaf</tissue>
    </source>
</reference>
<keyword evidence="6 7" id="KW-0472">Membrane</keyword>
<name>A0AAF1BC75_DAUCS</name>
<evidence type="ECO:0000256" key="5">
    <source>
        <dbReference type="ARBA" id="ARBA00023043"/>
    </source>
</evidence>
<dbReference type="GO" id="GO:0005886">
    <property type="term" value="C:plasma membrane"/>
    <property type="evidence" value="ECO:0007669"/>
    <property type="project" value="TreeGrafter"/>
</dbReference>
<dbReference type="InterPro" id="IPR036770">
    <property type="entry name" value="Ankyrin_rpt-contain_sf"/>
</dbReference>
<feature type="transmembrane region" description="Helical" evidence="7">
    <location>
        <begin position="287"/>
        <end position="311"/>
    </location>
</feature>
<feature type="transmembrane region" description="Helical" evidence="7">
    <location>
        <begin position="178"/>
        <end position="200"/>
    </location>
</feature>
<sequence>MDVGYQFEYKDKVLTPLLVAAERGLTSTVIRLMQLWPTSSPAYTAINKIGRNILHIAAAGNKLEMIQGILKYCPEIFKDEILKQQDDNGDTLLHLLISHGCFVPELIKHTGLDTMAKNKRNWTPLDMLYLRDDIIADQKKDVIFKEKTKLLMDEEQAHSELEKKKHLQTYKKRTNTQIIVTALITTVTFTVGFTMPGGLYQSGGIDQGLVIFSKKAAFNTFMVSDAIALLLSTSSLVFYFLESMNEDPHQVRKLNAASTGLNIVSVIAMMLTFIAGTYVVLSKSPGLAISVCVICSLFFLLIIVLSIKIFYNGRIKRNNTS</sequence>
<feature type="transmembrane region" description="Helical" evidence="7">
    <location>
        <begin position="261"/>
        <end position="281"/>
    </location>
</feature>
<evidence type="ECO:0000313" key="9">
    <source>
        <dbReference type="EMBL" id="WOH14015.1"/>
    </source>
</evidence>
<dbReference type="AlphaFoldDB" id="A0AAF1BC75"/>
<reference evidence="9" key="2">
    <citation type="submission" date="2022-03" db="EMBL/GenBank/DDBJ databases">
        <title>Draft title - Genomic analysis of global carrot germplasm unveils the trajectory of domestication and the origin of high carotenoid orange carrot.</title>
        <authorList>
            <person name="Iorizzo M."/>
            <person name="Ellison S."/>
            <person name="Senalik D."/>
            <person name="Macko-Podgorni A."/>
            <person name="Grzebelus D."/>
            <person name="Bostan H."/>
            <person name="Rolling W."/>
            <person name="Curaba J."/>
            <person name="Simon P."/>
        </authorList>
    </citation>
    <scope>NUCLEOTIDE SEQUENCE</scope>
    <source>
        <tissue evidence="9">Leaf</tissue>
    </source>
</reference>
<evidence type="ECO:0000256" key="7">
    <source>
        <dbReference type="SAM" id="Phobius"/>
    </source>
</evidence>
<feature type="domain" description="PGG" evidence="8">
    <location>
        <begin position="169"/>
        <end position="280"/>
    </location>
</feature>